<accession>A0A8J8C7G6</accession>
<evidence type="ECO:0008006" key="3">
    <source>
        <dbReference type="Google" id="ProtNLM"/>
    </source>
</evidence>
<dbReference type="AlphaFoldDB" id="A0A8J8C7G6"/>
<organism evidence="1 2">
    <name type="scientific">Haloarcula salinisoli</name>
    <dbReference type="NCBI Taxonomy" id="2487746"/>
    <lineage>
        <taxon>Archaea</taxon>
        <taxon>Methanobacteriati</taxon>
        <taxon>Methanobacteriota</taxon>
        <taxon>Stenosarchaea group</taxon>
        <taxon>Halobacteria</taxon>
        <taxon>Halobacteriales</taxon>
        <taxon>Haloarculaceae</taxon>
        <taxon>Haloarcula</taxon>
    </lineage>
</organism>
<keyword evidence="2" id="KW-1185">Reference proteome</keyword>
<proteinExistence type="predicted"/>
<evidence type="ECO:0000313" key="1">
    <source>
        <dbReference type="EMBL" id="MBX0302054.1"/>
    </source>
</evidence>
<reference evidence="1" key="1">
    <citation type="submission" date="2021-06" db="EMBL/GenBank/DDBJ databases">
        <title>Halomicroarcula sp. F24A a new haloarchaeum isolated from saline soil.</title>
        <authorList>
            <person name="Duran-Viseras A."/>
            <person name="Sanchez-Porro C."/>
            <person name="Ventosa A."/>
        </authorList>
    </citation>
    <scope>NUCLEOTIDE SEQUENCE</scope>
    <source>
        <strain evidence="1">F24A</strain>
    </source>
</reference>
<name>A0A8J8C7G6_9EURY</name>
<dbReference type="RefSeq" id="WP_220586305.1">
    <property type="nucleotide sequence ID" value="NZ_RKLQ01000001.1"/>
</dbReference>
<gene>
    <name evidence="1" type="ORF">EGD98_00060</name>
</gene>
<protein>
    <recommendedName>
        <fullName evidence="3">CDP-Glycerol:Poly(Glycerophosphate) glycerophosphotransferase</fullName>
    </recommendedName>
</protein>
<dbReference type="EMBL" id="RKLQ01000001">
    <property type="protein sequence ID" value="MBX0302054.1"/>
    <property type="molecule type" value="Genomic_DNA"/>
</dbReference>
<sequence>METAQERFEATFDVTVSLTERLFSMLRSRIVKKPLYDRLLARLDPQLVAIVAHSGRETFIEACHDADIPVAELQHGQISPYSYQHAFPGDRTKEAYPDYLLTFGEFWETAASLPLESDRIQAVGYPYLEQELLERRPLEQGQQVVFISTPEAGPVLSEIAADLSARPDIPYQFVYKLHPDEFGSWETDYQWLADAPLSVVGQDGPSLYDLFAESSVQVGVGSTALYEGLAFELATYLVREPTIEWLAPVIEAGEATVVESADDLAEQLAAPDHRPVEREKYFRPGAVETAVSVLEELAETGTVRE</sequence>
<evidence type="ECO:0000313" key="2">
    <source>
        <dbReference type="Proteomes" id="UP000783863"/>
    </source>
</evidence>
<comment type="caution">
    <text evidence="1">The sequence shown here is derived from an EMBL/GenBank/DDBJ whole genome shotgun (WGS) entry which is preliminary data.</text>
</comment>
<dbReference type="Proteomes" id="UP000783863">
    <property type="component" value="Unassembled WGS sequence"/>
</dbReference>